<feature type="repeat" description="PPR" evidence="5">
    <location>
        <begin position="206"/>
        <end position="240"/>
    </location>
</feature>
<name>A0A1Y1ZCI2_9FUNG</name>
<evidence type="ECO:0000256" key="4">
    <source>
        <dbReference type="ARBA" id="ARBA00044511"/>
    </source>
</evidence>
<dbReference type="PROSITE" id="PS51375">
    <property type="entry name" value="PPR"/>
    <property type="match status" value="9"/>
</dbReference>
<feature type="repeat" description="PPR" evidence="5">
    <location>
        <begin position="422"/>
        <end position="456"/>
    </location>
</feature>
<dbReference type="InterPro" id="IPR002885">
    <property type="entry name" value="PPR_rpt"/>
</dbReference>
<dbReference type="Proteomes" id="UP000193498">
    <property type="component" value="Unassembled WGS sequence"/>
</dbReference>
<dbReference type="NCBIfam" id="TIGR00756">
    <property type="entry name" value="PPR"/>
    <property type="match status" value="9"/>
</dbReference>
<dbReference type="InterPro" id="IPR033443">
    <property type="entry name" value="PROP1-like_PPR_dom"/>
</dbReference>
<feature type="repeat" description="PPR" evidence="5">
    <location>
        <begin position="352"/>
        <end position="386"/>
    </location>
</feature>
<feature type="repeat" description="PPR" evidence="5">
    <location>
        <begin position="282"/>
        <end position="316"/>
    </location>
</feature>
<dbReference type="Pfam" id="PF01535">
    <property type="entry name" value="PPR"/>
    <property type="match status" value="2"/>
</dbReference>
<protein>
    <submittedName>
        <fullName evidence="7">TPR-like protein</fullName>
    </submittedName>
</protein>
<evidence type="ECO:0000256" key="1">
    <source>
        <dbReference type="ARBA" id="ARBA00006192"/>
    </source>
</evidence>
<comment type="similarity">
    <text evidence="1">Belongs to the CCM1 family.</text>
</comment>
<dbReference type="PANTHER" id="PTHR47447">
    <property type="entry name" value="OS03G0856100 PROTEIN"/>
    <property type="match status" value="1"/>
</dbReference>
<dbReference type="OrthoDB" id="185373at2759"/>
<feature type="repeat" description="PPR" evidence="5">
    <location>
        <begin position="527"/>
        <end position="561"/>
    </location>
</feature>
<feature type="repeat" description="PPR" evidence="5">
    <location>
        <begin position="317"/>
        <end position="351"/>
    </location>
</feature>
<comment type="function">
    <text evidence="3">Regulates mitochondrial small subunit maturation by controlling 15S rRNA 5'-end processing. Localizes to the 5' precursor of the 15S rRNA in a position that is subsequently occupied by mS47 in the mature yeast mtSSU. Uses structure and sequence-specific RNA recognition, binding to a single-stranded region of the precursor and specifically recognizing bases -6 to -1. The exchange of Ccm1 for mS47 is coupled to the irreversible removal of precursor rRNA that is accompanied by conformational changes of the mitoribosomal proteins uS5m and mS26. These conformational changes signal completion of 5'-end rRNA processing through protection of the mature 5'-end of the 15S rRNA and stabilization of mS47. The removal of the 5' precursor together with the dissociation of Ccm1 may be catalyzed by the 5'-3' exoribonuclease Pet127. Involved in the specific removal of group I introns in mitochondrial encoded transcripts.</text>
</comment>
<dbReference type="STRING" id="1314790.A0A1Y1ZCI2"/>
<evidence type="ECO:0000256" key="3">
    <source>
        <dbReference type="ARBA" id="ARBA00044493"/>
    </source>
</evidence>
<comment type="caution">
    <text evidence="7">The sequence shown here is derived from an EMBL/GenBank/DDBJ whole genome shotgun (WGS) entry which is preliminary data.</text>
</comment>
<dbReference type="InParanoid" id="A0A1Y1ZCI2"/>
<feature type="repeat" description="PPR" evidence="5">
    <location>
        <begin position="387"/>
        <end position="421"/>
    </location>
</feature>
<gene>
    <name evidence="7" type="ORF">K493DRAFT_332610</name>
</gene>
<comment type="subunit">
    <text evidence="4">Binds to mitochondrial small subunit 15S rRNA.</text>
</comment>
<dbReference type="PANTHER" id="PTHR47447:SF22">
    <property type="entry name" value="TETRATRICOPEPTIDE-LIKE HELICAL DOMAIN SUPERFAMILY"/>
    <property type="match status" value="1"/>
</dbReference>
<evidence type="ECO:0000259" key="6">
    <source>
        <dbReference type="Pfam" id="PF17177"/>
    </source>
</evidence>
<evidence type="ECO:0000313" key="7">
    <source>
        <dbReference type="EMBL" id="ORY07874.1"/>
    </source>
</evidence>
<dbReference type="InterPro" id="IPR011990">
    <property type="entry name" value="TPR-like_helical_dom_sf"/>
</dbReference>
<evidence type="ECO:0000256" key="5">
    <source>
        <dbReference type="PROSITE-ProRule" id="PRU00708"/>
    </source>
</evidence>
<feature type="domain" description="PROP1-like PPR" evidence="6">
    <location>
        <begin position="438"/>
        <end position="593"/>
    </location>
</feature>
<dbReference type="AlphaFoldDB" id="A0A1Y1ZCI2"/>
<keyword evidence="2" id="KW-0677">Repeat</keyword>
<reference evidence="7 8" key="1">
    <citation type="submission" date="2016-07" db="EMBL/GenBank/DDBJ databases">
        <title>Pervasive Adenine N6-methylation of Active Genes in Fungi.</title>
        <authorList>
            <consortium name="DOE Joint Genome Institute"/>
            <person name="Mondo S.J."/>
            <person name="Dannebaum R.O."/>
            <person name="Kuo R.C."/>
            <person name="Labutti K."/>
            <person name="Haridas S."/>
            <person name="Kuo A."/>
            <person name="Salamov A."/>
            <person name="Ahrendt S.R."/>
            <person name="Lipzen A."/>
            <person name="Sullivan W."/>
            <person name="Andreopoulos W.B."/>
            <person name="Clum A."/>
            <person name="Lindquist E."/>
            <person name="Daum C."/>
            <person name="Ramamoorthy G.K."/>
            <person name="Gryganskyi A."/>
            <person name="Culley D."/>
            <person name="Magnuson J.K."/>
            <person name="James T.Y."/>
            <person name="O'Malley M.A."/>
            <person name="Stajich J.E."/>
            <person name="Spatafora J.W."/>
            <person name="Visel A."/>
            <person name="Grigoriev I.V."/>
        </authorList>
    </citation>
    <scope>NUCLEOTIDE SEQUENCE [LARGE SCALE GENOMIC DNA]</scope>
    <source>
        <strain evidence="7 8">CBS 931.73</strain>
    </source>
</reference>
<feature type="repeat" description="PPR" evidence="5">
    <location>
        <begin position="457"/>
        <end position="491"/>
    </location>
</feature>
<proteinExistence type="inferred from homology"/>
<dbReference type="EMBL" id="MCFE01000005">
    <property type="protein sequence ID" value="ORY07874.1"/>
    <property type="molecule type" value="Genomic_DNA"/>
</dbReference>
<accession>A0A1Y1ZCI2</accession>
<organism evidence="7 8">
    <name type="scientific">Basidiobolus meristosporus CBS 931.73</name>
    <dbReference type="NCBI Taxonomy" id="1314790"/>
    <lineage>
        <taxon>Eukaryota</taxon>
        <taxon>Fungi</taxon>
        <taxon>Fungi incertae sedis</taxon>
        <taxon>Zoopagomycota</taxon>
        <taxon>Entomophthoromycotina</taxon>
        <taxon>Basidiobolomycetes</taxon>
        <taxon>Basidiobolales</taxon>
        <taxon>Basidiobolaceae</taxon>
        <taxon>Basidiobolus</taxon>
    </lineage>
</organism>
<sequence length="711" mass="81426">MSLLIFQLRRHAFLQLNRYPIYQTSMLSKRLPRSLCATRLIPAVAPANNFNTLQTPIAKSHELNALEEALLDKNADKSWHLFQVILEKELGPSLTPHHFATLLQVVAVSESDKQLSQSRGAKILKALQQTGQQFNEAEDYSVLFSYYSKNKLYEQVKSAFHRLATESEGAYDIGVYNAAIEAFGRDDPQRSFDLYKGIVEKSIEPNFETYKILLKVCGRHNLMKLYSKIHDEMLQKGFIPDEAIYNTLITNFAANHDIHDALRVYDGMLAQRKIFSKHRMPPTMDYNILINAHVKNADMPNAMDIFREMLSHNIKPSTVTYSILIKGYVQSSNLDAATKLFNDMLAQGIPPVTVIYNTLIRGYVKSSHIDKALELYESMRARNVLTNVVTYTDLIYGLAKTHNMEVATNLYAEMIQLGVTPDEWVYANLIDGYANIFDDKRALALYEDMKSQGIQLNTVVFNNLIKACVKRNNVTEGFRLYKDMRDLSLPPDAVTYSLLIDGLVRRSQIARAVRLLKDMKAYGIKPNSVPYNILMNGYLRKGKAQPMFKLYDEMIHDGVTPDAYTLTALLKGCSIEQDSKRMVSLWNEFKENIPYKEDLSYGATVILESFATFNQDLDELRAIWRSFKVDKIPLAEIQVDKYIKALLHHKAYREAAEIYMREIIDLDITPTSRKGPVLELAKQLHRAKDTETLQKFKAFMKHRHPSLNLQV</sequence>
<dbReference type="Pfam" id="PF17177">
    <property type="entry name" value="PPR_long"/>
    <property type="match status" value="1"/>
</dbReference>
<dbReference type="Gene3D" id="1.25.40.10">
    <property type="entry name" value="Tetratricopeptide repeat domain"/>
    <property type="match status" value="4"/>
</dbReference>
<evidence type="ECO:0000256" key="2">
    <source>
        <dbReference type="ARBA" id="ARBA00022737"/>
    </source>
</evidence>
<feature type="repeat" description="PPR" evidence="5">
    <location>
        <begin position="492"/>
        <end position="526"/>
    </location>
</feature>
<dbReference type="Pfam" id="PF13041">
    <property type="entry name" value="PPR_2"/>
    <property type="match status" value="2"/>
</dbReference>
<evidence type="ECO:0000313" key="8">
    <source>
        <dbReference type="Proteomes" id="UP000193498"/>
    </source>
</evidence>
<keyword evidence="8" id="KW-1185">Reference proteome</keyword>